<feature type="domain" description="Helicase ATP-binding" evidence="13">
    <location>
        <begin position="591"/>
        <end position="800"/>
    </location>
</feature>
<evidence type="ECO:0000313" key="15">
    <source>
        <dbReference type="Proteomes" id="UP001295423"/>
    </source>
</evidence>
<evidence type="ECO:0000259" key="13">
    <source>
        <dbReference type="SMART" id="SM00487"/>
    </source>
</evidence>
<evidence type="ECO:0000256" key="6">
    <source>
        <dbReference type="ARBA" id="ARBA00022801"/>
    </source>
</evidence>
<dbReference type="GO" id="GO:0032574">
    <property type="term" value="F:5'-3' RNA helicase activity"/>
    <property type="evidence" value="ECO:0007669"/>
    <property type="project" value="InterPro"/>
</dbReference>
<dbReference type="EC" id="3.6.4.13" evidence="3"/>
<keyword evidence="8" id="KW-0067">ATP-binding</keyword>
<keyword evidence="9" id="KW-0694">RNA-binding</keyword>
<gene>
    <name evidence="14" type="ORF">CYCCA115_LOCUS13205</name>
</gene>
<keyword evidence="15" id="KW-1185">Reference proteome</keyword>
<dbReference type="FunFam" id="3.40.50.300:FF:000608">
    <property type="entry name" value="Mov10 RISC complex RNA helicase"/>
    <property type="match status" value="1"/>
</dbReference>
<evidence type="ECO:0000256" key="9">
    <source>
        <dbReference type="ARBA" id="ARBA00022884"/>
    </source>
</evidence>
<dbReference type="InterPro" id="IPR049080">
    <property type="entry name" value="MOV-10-like_beta-barrel"/>
</dbReference>
<evidence type="ECO:0000259" key="12">
    <source>
        <dbReference type="SMART" id="SM00382"/>
    </source>
</evidence>
<dbReference type="Pfam" id="PF21634">
    <property type="entry name" value="MOV-10_beta-barrel"/>
    <property type="match status" value="1"/>
</dbReference>
<dbReference type="InterPro" id="IPR047187">
    <property type="entry name" value="SF1_C_Upf1"/>
</dbReference>
<dbReference type="PANTHER" id="PTHR45418">
    <property type="entry name" value="CANCER/TESTIS ANTIGEN 55"/>
    <property type="match status" value="1"/>
</dbReference>
<dbReference type="GO" id="GO:0005524">
    <property type="term" value="F:ATP binding"/>
    <property type="evidence" value="ECO:0007669"/>
    <property type="project" value="UniProtKB-KW"/>
</dbReference>
<dbReference type="InterPro" id="IPR041679">
    <property type="entry name" value="DNA2/NAM7-like_C"/>
</dbReference>
<keyword evidence="6" id="KW-0378">Hydrolase</keyword>
<evidence type="ECO:0000256" key="8">
    <source>
        <dbReference type="ARBA" id="ARBA00022840"/>
    </source>
</evidence>
<evidence type="ECO:0000256" key="5">
    <source>
        <dbReference type="ARBA" id="ARBA00022741"/>
    </source>
</evidence>
<dbReference type="InterPro" id="IPR003593">
    <property type="entry name" value="AAA+_ATPase"/>
</dbReference>
<dbReference type="GO" id="GO:0016787">
    <property type="term" value="F:hydrolase activity"/>
    <property type="evidence" value="ECO:0007669"/>
    <property type="project" value="UniProtKB-KW"/>
</dbReference>
<dbReference type="CDD" id="cd18038">
    <property type="entry name" value="DEXXQc_Helz-like"/>
    <property type="match status" value="1"/>
</dbReference>
<dbReference type="SMART" id="SM00382">
    <property type="entry name" value="AAA"/>
    <property type="match status" value="1"/>
</dbReference>
<dbReference type="Gene3D" id="3.40.50.300">
    <property type="entry name" value="P-loop containing nucleotide triphosphate hydrolases"/>
    <property type="match status" value="2"/>
</dbReference>
<accession>A0AAD2FSG2</accession>
<dbReference type="Proteomes" id="UP001295423">
    <property type="component" value="Unassembled WGS sequence"/>
</dbReference>
<dbReference type="GO" id="GO:0031047">
    <property type="term" value="P:regulatory ncRNA-mediated gene silencing"/>
    <property type="evidence" value="ECO:0007669"/>
    <property type="project" value="UniProtKB-KW"/>
</dbReference>
<comment type="similarity">
    <text evidence="2">Belongs to the DNA2/NAM7 helicase family. SDE3 subfamily.</text>
</comment>
<dbReference type="EMBL" id="CAKOGP040001792">
    <property type="protein sequence ID" value="CAJ1951722.1"/>
    <property type="molecule type" value="Genomic_DNA"/>
</dbReference>
<sequence>MQKNNRKKKSDGDLSSKQSVNKSFLLSGLPKDASLSEIKAFLPTWMTKSKHLDTRLDNLHRLQRSSTAHMHTLNALPNEKYRDLCNFFVKQRFRDEYIVTIGPLRVKTSNGKKLKQKIDSVCFARQFWDFMTRSEEIYICNRHDMSKHFMNFCRSNGDNSMNANDKQWKARLSQTVKTMQKMKLMKSTPSNNFIVMAMFANPDNLQFPEKELIHEKTSNMMRQLEHDMCNKNGVTVSNLPVRIMGAIGDKEKIQFHLTADPPRKLHSVEVSGPNGGMFQIDETEGHPTIQSPSVEPPISITMSVRPHKLGILRAKVTFTFEDDNGRSFDIARVVTMSCGYRSLNEALKPTAPYQRPSRRRLENVHYDKTNIVGPPKETIEDRTGGGGPSPFMHLAQYPIPSEVAESIKANNYHQSMDRIGWRISPNHESIKHYGEYWKHLLYASECQMQRDVQYFDMVDTSLSKEERYFVLRVPGLSEGRPSVLRGDIVNITFKGVLYKGRVVSIRQYEVLMDLHSRFDQNFNCASDRVSVHFTFSRMSLRTSHKVLDYLAESQLGAPILVPTNKHVAHNREANRKHGQSDVKDVHLAPWANDSLNLEQQAAVQRIVNGHLRPMPYIIFGPPGTGKTTTVVEAIYQLGKQDKKIVLLAPSNDAADVLAGRLASYFPPTKLRRILAYSRSIESLPTNIQCYASDSLGPEAQAREIKSAQIVVGTVNLASRFSYWGIPRGYFDVLCVDEAGHATEPEVTAAAASLMDFYGKEGAVGQLILAGDPKQLGPISNSDICRKYGLTMSLMERLTEREVYGRQADGKYPENLLTKLVRNYRSHPSILKLPNEMFYSDLQACGDSTVTMNMANWEHLPKSGFPVVFHAVDGENLREGSSPSWFNPTEAQQVVEYVSLLTRESNPPIPAQEIGIITPYSRQAQKIRLALEIENMPEIKVGSVESFQGQERRVIILSTVRAEQEIVSHDLRHSLGFVAHPKRFNVAITRAKALLLVIGCPSVLALDKANWLPFMKYCYENGGWAGESWDPSMAEDDIMVSMGMMSPDDNNNDLNTACLSPVALEEGLKVFHEEV</sequence>
<comment type="caution">
    <text evidence="14">The sequence shown here is derived from an EMBL/GenBank/DDBJ whole genome shotgun (WGS) entry which is preliminary data.</text>
</comment>
<dbReference type="SUPFAM" id="SSF52540">
    <property type="entry name" value="P-loop containing nucleoside triphosphate hydrolases"/>
    <property type="match status" value="1"/>
</dbReference>
<evidence type="ECO:0000313" key="14">
    <source>
        <dbReference type="EMBL" id="CAJ1951722.1"/>
    </source>
</evidence>
<name>A0AAD2FSG2_9STRA</name>
<dbReference type="SMART" id="SM00487">
    <property type="entry name" value="DEXDc"/>
    <property type="match status" value="1"/>
</dbReference>
<dbReference type="GO" id="GO:0036464">
    <property type="term" value="C:cytoplasmic ribonucleoprotein granule"/>
    <property type="evidence" value="ECO:0007669"/>
    <property type="project" value="UniProtKB-SubCell"/>
</dbReference>
<evidence type="ECO:0000256" key="1">
    <source>
        <dbReference type="ARBA" id="ARBA00004331"/>
    </source>
</evidence>
<evidence type="ECO:0000256" key="7">
    <source>
        <dbReference type="ARBA" id="ARBA00022806"/>
    </source>
</evidence>
<dbReference type="InterPro" id="IPR026122">
    <property type="entry name" value="MOV-10/SDE3_DEXXQ/H-box"/>
</dbReference>
<comment type="catalytic activity">
    <reaction evidence="11">
        <text>ATP + H2O = ADP + phosphate + H(+)</text>
        <dbReference type="Rhea" id="RHEA:13065"/>
        <dbReference type="ChEBI" id="CHEBI:15377"/>
        <dbReference type="ChEBI" id="CHEBI:15378"/>
        <dbReference type="ChEBI" id="CHEBI:30616"/>
        <dbReference type="ChEBI" id="CHEBI:43474"/>
        <dbReference type="ChEBI" id="CHEBI:456216"/>
        <dbReference type="EC" id="3.6.4.13"/>
    </reaction>
</comment>
<evidence type="ECO:0000256" key="4">
    <source>
        <dbReference type="ARBA" id="ARBA00022490"/>
    </source>
</evidence>
<dbReference type="GO" id="GO:0003723">
    <property type="term" value="F:RNA binding"/>
    <property type="evidence" value="ECO:0007669"/>
    <property type="project" value="UniProtKB-KW"/>
</dbReference>
<evidence type="ECO:0000256" key="2">
    <source>
        <dbReference type="ARBA" id="ARBA00005601"/>
    </source>
</evidence>
<evidence type="ECO:0000256" key="11">
    <source>
        <dbReference type="ARBA" id="ARBA00047984"/>
    </source>
</evidence>
<dbReference type="InterPro" id="IPR014001">
    <property type="entry name" value="Helicase_ATP-bd"/>
</dbReference>
<dbReference type="PANTHER" id="PTHR45418:SF5">
    <property type="entry name" value="BRCA2-INTERACTING PROTEIN-LIKE-RELATED"/>
    <property type="match status" value="1"/>
</dbReference>
<protein>
    <recommendedName>
        <fullName evidence="3">RNA helicase</fullName>
        <ecNumber evidence="3">3.6.4.13</ecNumber>
    </recommendedName>
</protein>
<keyword evidence="5" id="KW-0547">Nucleotide-binding</keyword>
<dbReference type="InterPro" id="IPR027417">
    <property type="entry name" value="P-loop_NTPase"/>
</dbReference>
<reference evidence="14" key="1">
    <citation type="submission" date="2023-08" db="EMBL/GenBank/DDBJ databases">
        <authorList>
            <person name="Audoor S."/>
            <person name="Bilcke G."/>
        </authorList>
    </citation>
    <scope>NUCLEOTIDE SEQUENCE</scope>
</reference>
<comment type="subcellular location">
    <subcellularLocation>
        <location evidence="1">Cytoplasm</location>
        <location evidence="1">Cytoplasmic ribonucleoprotein granule</location>
    </subcellularLocation>
</comment>
<evidence type="ECO:0000256" key="3">
    <source>
        <dbReference type="ARBA" id="ARBA00012552"/>
    </source>
</evidence>
<dbReference type="CDD" id="cd18808">
    <property type="entry name" value="SF1_C_Upf1"/>
    <property type="match status" value="1"/>
</dbReference>
<feature type="domain" description="AAA+ ATPase" evidence="12">
    <location>
        <begin position="612"/>
        <end position="789"/>
    </location>
</feature>
<keyword evidence="10" id="KW-0943">RNA-mediated gene silencing</keyword>
<keyword evidence="4" id="KW-0963">Cytoplasm</keyword>
<dbReference type="Pfam" id="PF13087">
    <property type="entry name" value="AAA_12"/>
    <property type="match status" value="1"/>
</dbReference>
<dbReference type="Pfam" id="PF13604">
    <property type="entry name" value="AAA_30"/>
    <property type="match status" value="1"/>
</dbReference>
<dbReference type="AlphaFoldDB" id="A0AAD2FSG2"/>
<keyword evidence="7" id="KW-0347">Helicase</keyword>
<proteinExistence type="inferred from homology"/>
<evidence type="ECO:0000256" key="10">
    <source>
        <dbReference type="ARBA" id="ARBA00023158"/>
    </source>
</evidence>
<organism evidence="14 15">
    <name type="scientific">Cylindrotheca closterium</name>
    <dbReference type="NCBI Taxonomy" id="2856"/>
    <lineage>
        <taxon>Eukaryota</taxon>
        <taxon>Sar</taxon>
        <taxon>Stramenopiles</taxon>
        <taxon>Ochrophyta</taxon>
        <taxon>Bacillariophyta</taxon>
        <taxon>Bacillariophyceae</taxon>
        <taxon>Bacillariophycidae</taxon>
        <taxon>Bacillariales</taxon>
        <taxon>Bacillariaceae</taxon>
        <taxon>Cylindrotheca</taxon>
    </lineage>
</organism>